<protein>
    <submittedName>
        <fullName evidence="1">Exo-alpha-sialidase</fullName>
    </submittedName>
</protein>
<evidence type="ECO:0000313" key="2">
    <source>
        <dbReference type="Proteomes" id="UP000293764"/>
    </source>
</evidence>
<dbReference type="Proteomes" id="UP000293764">
    <property type="component" value="Unassembled WGS sequence"/>
</dbReference>
<name>A0A4Q5MVD3_9MICO</name>
<dbReference type="OrthoDB" id="9764804at2"/>
<evidence type="ECO:0000313" key="1">
    <source>
        <dbReference type="EMBL" id="RYV49546.1"/>
    </source>
</evidence>
<gene>
    <name evidence="1" type="ORF">EUA98_18260</name>
</gene>
<dbReference type="InterPro" id="IPR015943">
    <property type="entry name" value="WD40/YVTN_repeat-like_dom_sf"/>
</dbReference>
<keyword evidence="2" id="KW-1185">Reference proteome</keyword>
<dbReference type="AlphaFoldDB" id="A0A4Q5MVD3"/>
<sequence>MPSSHVHAITVNPKDGQVYLATHDGLFIAGADGWTARGPNIDLMGFTVADSDHFYASGHPGEGTDLPSPVGLIESRDGGTTWTSLSRGGESDFHTLTTSSGGIAGFDGKLRISPDGTEWGTGTGLQGAAFSLAGGESGAVLATTELGLSVSIDDGATWAMADDAPLMLLVAWADGETVAGIEPDGTIHVSIDGGRTWQKRGRVEGQPEALGATGSGDALRILAVADGSVSESRDAGATFDELQP</sequence>
<organism evidence="1 2">
    <name type="scientific">Pengzhenrongella frigida</name>
    <dbReference type="NCBI Taxonomy" id="1259133"/>
    <lineage>
        <taxon>Bacteria</taxon>
        <taxon>Bacillati</taxon>
        <taxon>Actinomycetota</taxon>
        <taxon>Actinomycetes</taxon>
        <taxon>Micrococcales</taxon>
        <taxon>Pengzhenrongella</taxon>
    </lineage>
</organism>
<reference evidence="1 2" key="1">
    <citation type="submission" date="2019-01" db="EMBL/GenBank/DDBJ databases">
        <title>Novel species of Cellulomonas.</title>
        <authorList>
            <person name="Liu Q."/>
            <person name="Xin Y.-H."/>
        </authorList>
    </citation>
    <scope>NUCLEOTIDE SEQUENCE [LARGE SCALE GENOMIC DNA]</scope>
    <source>
        <strain evidence="1 2">HLT2-17</strain>
    </source>
</reference>
<dbReference type="Gene3D" id="2.130.10.10">
    <property type="entry name" value="YVTN repeat-like/Quinoprotein amine dehydrogenase"/>
    <property type="match status" value="1"/>
</dbReference>
<accession>A0A4Q5MVD3</accession>
<dbReference type="NCBIfam" id="NF045728">
    <property type="entry name" value="glycosyl_F510_1955"/>
    <property type="match status" value="1"/>
</dbReference>
<proteinExistence type="predicted"/>
<dbReference type="SUPFAM" id="SSF110296">
    <property type="entry name" value="Oligoxyloglucan reducing end-specific cellobiohydrolase"/>
    <property type="match status" value="1"/>
</dbReference>
<comment type="caution">
    <text evidence="1">The sequence shown here is derived from an EMBL/GenBank/DDBJ whole genome shotgun (WGS) entry which is preliminary data.</text>
</comment>
<dbReference type="InterPro" id="IPR054817">
    <property type="entry name" value="Glycosyl_F510_1955-like"/>
</dbReference>
<dbReference type="EMBL" id="SDWW01000066">
    <property type="protein sequence ID" value="RYV49546.1"/>
    <property type="molecule type" value="Genomic_DNA"/>
</dbReference>